<evidence type="ECO:0000256" key="1">
    <source>
        <dbReference type="SAM" id="Phobius"/>
    </source>
</evidence>
<keyword evidence="1" id="KW-1133">Transmembrane helix</keyword>
<evidence type="ECO:0000313" key="4">
    <source>
        <dbReference type="Proteomes" id="UP000070069"/>
    </source>
</evidence>
<evidence type="ECO:0000313" key="3">
    <source>
        <dbReference type="EMBL" id="RAM57566.1"/>
    </source>
</evidence>
<keyword evidence="1" id="KW-0812">Transmembrane</keyword>
<keyword evidence="1" id="KW-0472">Membrane</keyword>
<dbReference type="Proteomes" id="UP000070069">
    <property type="component" value="Unassembled WGS sequence"/>
</dbReference>
<keyword evidence="5" id="KW-1185">Reference proteome</keyword>
<reference evidence="3 5" key="1">
    <citation type="submission" date="2014-04" db="EMBL/GenBank/DDBJ databases">
        <title>Genome study of Napier grass stunt phytoplasma.</title>
        <authorList>
            <person name="Kawicha P."/>
            <person name="Dickinson M."/>
            <person name="Hodgetts J."/>
        </authorList>
    </citation>
    <scope>NUCLEOTIDE SEQUENCE [LARGE SCALE GENOMIC DNA]</scope>
    <source>
        <strain evidence="3 5">NGS-S10</strain>
    </source>
</reference>
<dbReference type="AlphaFoldDB" id="A0A139JQQ4"/>
<gene>
    <name evidence="2" type="ORF">AXA84_0197</name>
    <name evidence="3" type="ORF">DH96_02360</name>
</gene>
<evidence type="ECO:0000313" key="5">
    <source>
        <dbReference type="Proteomes" id="UP000249343"/>
    </source>
</evidence>
<feature type="transmembrane region" description="Helical" evidence="1">
    <location>
        <begin position="12"/>
        <end position="31"/>
    </location>
</feature>
<dbReference type="Proteomes" id="UP000249343">
    <property type="component" value="Unassembled WGS sequence"/>
</dbReference>
<dbReference type="PATRIC" id="fig|203274.3.peg.354"/>
<reference evidence="2 4" key="2">
    <citation type="submission" date="2016-02" db="EMBL/GenBank/DDBJ databases">
        <title>A draft genome sequence of Candidatus Phytoplasma oryzae strain Mbita1, the causative agent of Napier Grass stunt disease in Kenya.</title>
        <authorList>
            <person name="Fischer A."/>
            <person name="Santa-Cruz I."/>
            <person name="Wambua L."/>
            <person name="Olds C."/>
            <person name="Midega C."/>
            <person name="Dickinson M."/>
            <person name="Kawicha P."/>
            <person name="Khan Z."/>
            <person name="Masiga D."/>
            <person name="Jores J."/>
            <person name="Bernd S."/>
        </authorList>
    </citation>
    <scope>NUCLEOTIDE SEQUENCE [LARGE SCALE GENOMIC DNA]</scope>
    <source>
        <strain evidence="2">Mbita1</strain>
    </source>
</reference>
<proteinExistence type="predicted"/>
<dbReference type="EMBL" id="LTBM01000003">
    <property type="protein sequence ID" value="KXT29303.1"/>
    <property type="molecule type" value="Genomic_DNA"/>
</dbReference>
<organism evidence="2 4">
    <name type="scientific">Candidatus Phytoplasma oryzae</name>
    <dbReference type="NCBI Taxonomy" id="203274"/>
    <lineage>
        <taxon>Bacteria</taxon>
        <taxon>Bacillati</taxon>
        <taxon>Mycoplasmatota</taxon>
        <taxon>Mollicutes</taxon>
        <taxon>Acholeplasmatales</taxon>
        <taxon>Acholeplasmataceae</taxon>
        <taxon>Candidatus Phytoplasma</taxon>
        <taxon>16SrXI (Rice yellow dwarf group)</taxon>
    </lineage>
</organism>
<accession>A0A139JQQ4</accession>
<sequence length="222" mass="25804">MFNISKMIHKNLFIYISWISIFVFILISLFVPSHVFASGLVESEVFNNQESITTPKLTKLKLKSNLDLNAPSYYISKRVSLLNAIRTEDIVAKVMDDIRQKLEVYYDPMLVNDFFGILLSSGLGIKPWPYRDIAKITDPEQRRYKQMPMYDIDDVIVLTKQCALLKCKLLMNIAQQLLDEHSFVETESLLESTKQNIESHVNICTLELFWKTQQDDPDFPNE</sequence>
<dbReference type="EMBL" id="JHUK01000007">
    <property type="protein sequence ID" value="RAM57566.1"/>
    <property type="molecule type" value="Genomic_DNA"/>
</dbReference>
<evidence type="ECO:0000313" key="2">
    <source>
        <dbReference type="EMBL" id="KXT29303.1"/>
    </source>
</evidence>
<dbReference type="RefSeq" id="WP_111961382.1">
    <property type="nucleotide sequence ID" value="NZ_JHUK01000007.1"/>
</dbReference>
<name>A0A139JQQ4_9MOLU</name>
<protein>
    <submittedName>
        <fullName evidence="2">Uncharacterized protein</fullName>
    </submittedName>
</protein>
<comment type="caution">
    <text evidence="2">The sequence shown here is derived from an EMBL/GenBank/DDBJ whole genome shotgun (WGS) entry which is preliminary data.</text>
</comment>